<accession>A0A0F7KG22</accession>
<keyword evidence="3 4" id="KW-0408">Iron</keyword>
<evidence type="ECO:0000313" key="6">
    <source>
        <dbReference type="EMBL" id="AKH38113.1"/>
    </source>
</evidence>
<dbReference type="GO" id="GO:0004130">
    <property type="term" value="F:cytochrome-c peroxidase activity"/>
    <property type="evidence" value="ECO:0007669"/>
    <property type="project" value="TreeGrafter"/>
</dbReference>
<reference evidence="7 9" key="3">
    <citation type="submission" date="2019-07" db="EMBL/GenBank/DDBJ databases">
        <title>Active sludge and wastewater microbial communities from Klosterneuburg, Austria.</title>
        <authorList>
            <person name="Wagner M."/>
        </authorList>
    </citation>
    <scope>NUCLEOTIDE SEQUENCE [LARGE SCALE GENOMIC DNA]</scope>
    <source>
        <strain evidence="7 9">Nm2</strain>
    </source>
</reference>
<dbReference type="PATRIC" id="fig|44574.3.peg.2498"/>
<evidence type="ECO:0000313" key="8">
    <source>
        <dbReference type="Proteomes" id="UP000034156"/>
    </source>
</evidence>
<dbReference type="GO" id="GO:0046872">
    <property type="term" value="F:metal ion binding"/>
    <property type="evidence" value="ECO:0007669"/>
    <property type="project" value="UniProtKB-KW"/>
</dbReference>
<dbReference type="EMBL" id="VNHT01000081">
    <property type="protein sequence ID" value="TYP77414.1"/>
    <property type="molecule type" value="Genomic_DNA"/>
</dbReference>
<reference evidence="6 8" key="2">
    <citation type="journal article" date="2016" name="Genome Announc.">
        <title>Genome Sequence of Nitrosomonas communis Strain Nm2, a Mesophilic Ammonia-Oxidizing Bacterium Isolated from Mediterranean Soil.</title>
        <authorList>
            <person name="Kozlowski J.A."/>
            <person name="Kits K.D."/>
            <person name="Stein L.Y."/>
        </authorList>
    </citation>
    <scope>NUCLEOTIDE SEQUENCE [LARGE SCALE GENOMIC DNA]</scope>
    <source>
        <strain evidence="6 8">Nm2</strain>
    </source>
</reference>
<dbReference type="InterPro" id="IPR009056">
    <property type="entry name" value="Cyt_c-like_dom"/>
</dbReference>
<sequence length="579" mass="63348">MLKIGFVSRIGSIVSVFAWLLPAILFAAETVTIDQGTEWTAATRNDFYSRDQGSQIMPLRWIVALKQPNGKPFMDESLSRYGYLINEASRPAGLPVGFTVNSGGNGQEIGMSCAACHTRQIEVAGTSYRIDGGPGIVDFQSFLADLDIAVNTVLTNQQAFIDFAHAVLGSSSTSADKEKLREEVKAWYLPYHTLIERALPTQPWGPARLDAVSMIFNRLAGLDIGPAPTYMIPENIQPANAPVRYPFLWNAAIQDKTQWPGFASNGNSILALSRNLGEVYGVFAIFHPKKDVDDILGIDYLATNSANFSGLLALEDLIKKIGPPKWPWQIDQTLANKGKEIYERKTQAGGCADCHGIAPGETRFFEQKTWKTPILDVDTDSKEYEILGRTVKTGVLEGAKIPFLAAPLKPVDTAFNVLGTAVLGSILQHYIPILSKIKDRAQADSLKSPFPPETESLRDAFIVPAVPEKIAKPAKPTYAYESRVLQGIWAAAPYLHNGSVPTLAELLKPAAERVSSFKVGPVYDIVNIGISAEQTKFDYTLQTTDCSDRNSGNSRCGHEFGTTLSSDEKKALLEYLKTL</sequence>
<feature type="domain" description="Cytochrome c" evidence="5">
    <location>
        <begin position="333"/>
        <end position="579"/>
    </location>
</feature>
<keyword evidence="2 4" id="KW-0479">Metal-binding</keyword>
<dbReference type="InterPro" id="IPR047758">
    <property type="entry name" value="CytoC_perox"/>
</dbReference>
<organism evidence="6 8">
    <name type="scientific">Nitrosomonas communis</name>
    <dbReference type="NCBI Taxonomy" id="44574"/>
    <lineage>
        <taxon>Bacteria</taxon>
        <taxon>Pseudomonadati</taxon>
        <taxon>Pseudomonadota</taxon>
        <taxon>Betaproteobacteria</taxon>
        <taxon>Nitrosomonadales</taxon>
        <taxon>Nitrosomonadaceae</taxon>
        <taxon>Nitrosomonas</taxon>
    </lineage>
</organism>
<dbReference type="Pfam" id="PF21419">
    <property type="entry name" value="RoxA-like_Cyt-c"/>
    <property type="match status" value="1"/>
</dbReference>
<evidence type="ECO:0000313" key="7">
    <source>
        <dbReference type="EMBL" id="TYP77414.1"/>
    </source>
</evidence>
<dbReference type="NCBIfam" id="NF040606">
    <property type="entry name" value="CytoC_perox"/>
    <property type="match status" value="1"/>
</dbReference>
<dbReference type="EMBL" id="CP011451">
    <property type="protein sequence ID" value="AKH38113.1"/>
    <property type="molecule type" value="Genomic_DNA"/>
</dbReference>
<dbReference type="AlphaFoldDB" id="A0A0F7KG22"/>
<dbReference type="GO" id="GO:0020037">
    <property type="term" value="F:heme binding"/>
    <property type="evidence" value="ECO:0007669"/>
    <property type="project" value="InterPro"/>
</dbReference>
<dbReference type="InterPro" id="IPR036909">
    <property type="entry name" value="Cyt_c-like_dom_sf"/>
</dbReference>
<dbReference type="PROSITE" id="PS51007">
    <property type="entry name" value="CYTC"/>
    <property type="match status" value="1"/>
</dbReference>
<reference evidence="8" key="1">
    <citation type="submission" date="2015-05" db="EMBL/GenBank/DDBJ databases">
        <title>Draft genome of Nitrosomonas communis strain Nm2.</title>
        <authorList>
            <person name="Kozlowski J.A."/>
            <person name="Kits K.D."/>
            <person name="Stein L.Y."/>
        </authorList>
    </citation>
    <scope>NUCLEOTIDE SEQUENCE [LARGE SCALE GENOMIC DNA]</scope>
    <source>
        <strain evidence="8">Nm2</strain>
    </source>
</reference>
<evidence type="ECO:0000313" key="9">
    <source>
        <dbReference type="Proteomes" id="UP000324176"/>
    </source>
</evidence>
<evidence type="ECO:0000259" key="5">
    <source>
        <dbReference type="PROSITE" id="PS51007"/>
    </source>
</evidence>
<name>A0A0F7KG22_9PROT</name>
<keyword evidence="8" id="KW-1185">Reference proteome</keyword>
<dbReference type="PANTHER" id="PTHR30600">
    <property type="entry name" value="CYTOCHROME C PEROXIDASE-RELATED"/>
    <property type="match status" value="1"/>
</dbReference>
<dbReference type="PANTHER" id="PTHR30600:SF9">
    <property type="entry name" value="BLR7738 PROTEIN"/>
    <property type="match status" value="1"/>
</dbReference>
<evidence type="ECO:0000256" key="2">
    <source>
        <dbReference type="ARBA" id="ARBA00022723"/>
    </source>
</evidence>
<proteinExistence type="predicted"/>
<gene>
    <name evidence="6" type="ORF">AAW31_10270</name>
    <name evidence="7" type="ORF">BCL69_108112</name>
</gene>
<dbReference type="InterPro" id="IPR051395">
    <property type="entry name" value="Cytochrome_c_Peroxidase/MauG"/>
</dbReference>
<dbReference type="SUPFAM" id="SSF46626">
    <property type="entry name" value="Cytochrome c"/>
    <property type="match status" value="1"/>
</dbReference>
<dbReference type="Proteomes" id="UP000034156">
    <property type="component" value="Chromosome"/>
</dbReference>
<dbReference type="Gene3D" id="1.10.760.10">
    <property type="entry name" value="Cytochrome c-like domain"/>
    <property type="match status" value="1"/>
</dbReference>
<evidence type="ECO:0000256" key="1">
    <source>
        <dbReference type="ARBA" id="ARBA00022617"/>
    </source>
</evidence>
<keyword evidence="1 4" id="KW-0349">Heme</keyword>
<dbReference type="Proteomes" id="UP000324176">
    <property type="component" value="Unassembled WGS sequence"/>
</dbReference>
<protein>
    <recommendedName>
        <fullName evidence="5">Cytochrome c domain-containing protein</fullName>
    </recommendedName>
</protein>
<dbReference type="GO" id="GO:0009055">
    <property type="term" value="F:electron transfer activity"/>
    <property type="evidence" value="ECO:0007669"/>
    <property type="project" value="InterPro"/>
</dbReference>
<dbReference type="RefSeq" id="WP_046850175.1">
    <property type="nucleotide sequence ID" value="NZ_CP011451.1"/>
</dbReference>
<evidence type="ECO:0000256" key="3">
    <source>
        <dbReference type="ARBA" id="ARBA00023004"/>
    </source>
</evidence>
<evidence type="ECO:0000256" key="4">
    <source>
        <dbReference type="PROSITE-ProRule" id="PRU00433"/>
    </source>
</evidence>
<dbReference type="KEGG" id="nco:AAW31_10270"/>